<dbReference type="SUPFAM" id="SSF53756">
    <property type="entry name" value="UDP-Glycosyltransferase/glycogen phosphorylase"/>
    <property type="match status" value="1"/>
</dbReference>
<dbReference type="InterPro" id="IPR001296">
    <property type="entry name" value="Glyco_trans_1"/>
</dbReference>
<evidence type="ECO:0000256" key="1">
    <source>
        <dbReference type="ARBA" id="ARBA00022679"/>
    </source>
</evidence>
<dbReference type="Gene3D" id="3.40.50.2000">
    <property type="entry name" value="Glycogen Phosphorylase B"/>
    <property type="match status" value="1"/>
</dbReference>
<evidence type="ECO:0000313" key="3">
    <source>
        <dbReference type="EMBL" id="MCF1716405.1"/>
    </source>
</evidence>
<accession>A0ABS9BLD3</accession>
<feature type="domain" description="Glycosyl transferase family 1" evidence="2">
    <location>
        <begin position="193"/>
        <end position="361"/>
    </location>
</feature>
<reference evidence="3 4" key="1">
    <citation type="submission" date="2022-01" db="EMBL/GenBank/DDBJ databases">
        <title>Flavihumibacter sp. nov., isolated from sediment of a river.</title>
        <authorList>
            <person name="Liu H."/>
        </authorList>
    </citation>
    <scope>NUCLEOTIDE SEQUENCE [LARGE SCALE GENOMIC DNA]</scope>
    <source>
        <strain evidence="3 4">RY-1</strain>
    </source>
</reference>
<protein>
    <submittedName>
        <fullName evidence="3">Glycosyltransferase</fullName>
        <ecNumber evidence="3">2.4.-.-</ecNumber>
    </submittedName>
</protein>
<sequence>MNSDRPVVLLFTDWYYPGYKAGGPIQSCVNLVQAMSSAYQFYVITSDRDLDSETAYDQVPLNQWTSGIFGEQVFYASPGFISRKWLKQLFEQYPTCRIYLNSMFSFPFTLLPLLVSRSFRNQKIILAPRGMLHPGALGLKSGKKKIFLTLFRWMGWQKRIIFQATTEEEAGYIKQHFPGADIRVVGNIPAFREQKPATLSKSPGELKLIFLGRLHPTKNLDYVLDLLKQNRKRQIELHLIGEPGPSGYVEKCREMIKELPSSVQVREYGALPQQESFEKMLDAHALVLPSRGENFGHAIFEALISGKPVLISDRTPWRKLESQQAGWDLPLELPEQFAAAIGRLLEMDQETYNQWSEGAYRLANNYFENAAYNTNYRELFK</sequence>
<comment type="caution">
    <text evidence="3">The sequence shown here is derived from an EMBL/GenBank/DDBJ whole genome shotgun (WGS) entry which is preliminary data.</text>
</comment>
<keyword evidence="4" id="KW-1185">Reference proteome</keyword>
<gene>
    <name evidence="3" type="ORF">L0U88_17315</name>
</gene>
<evidence type="ECO:0000259" key="2">
    <source>
        <dbReference type="Pfam" id="PF00534"/>
    </source>
</evidence>
<dbReference type="EMBL" id="JAKEVY010000004">
    <property type="protein sequence ID" value="MCF1716405.1"/>
    <property type="molecule type" value="Genomic_DNA"/>
</dbReference>
<dbReference type="PANTHER" id="PTHR46401">
    <property type="entry name" value="GLYCOSYLTRANSFERASE WBBK-RELATED"/>
    <property type="match status" value="1"/>
</dbReference>
<evidence type="ECO:0000313" key="4">
    <source>
        <dbReference type="Proteomes" id="UP001200145"/>
    </source>
</evidence>
<dbReference type="Proteomes" id="UP001200145">
    <property type="component" value="Unassembled WGS sequence"/>
</dbReference>
<organism evidence="3 4">
    <name type="scientific">Flavihumibacter fluminis</name>
    <dbReference type="NCBI Taxonomy" id="2909236"/>
    <lineage>
        <taxon>Bacteria</taxon>
        <taxon>Pseudomonadati</taxon>
        <taxon>Bacteroidota</taxon>
        <taxon>Chitinophagia</taxon>
        <taxon>Chitinophagales</taxon>
        <taxon>Chitinophagaceae</taxon>
        <taxon>Flavihumibacter</taxon>
    </lineage>
</organism>
<keyword evidence="3" id="KW-0328">Glycosyltransferase</keyword>
<dbReference type="GO" id="GO:0016757">
    <property type="term" value="F:glycosyltransferase activity"/>
    <property type="evidence" value="ECO:0007669"/>
    <property type="project" value="UniProtKB-KW"/>
</dbReference>
<keyword evidence="1 3" id="KW-0808">Transferase</keyword>
<dbReference type="EC" id="2.4.-.-" evidence="3"/>
<dbReference type="Pfam" id="PF00534">
    <property type="entry name" value="Glycos_transf_1"/>
    <property type="match status" value="1"/>
</dbReference>
<name>A0ABS9BLD3_9BACT</name>
<proteinExistence type="predicted"/>
<dbReference type="PANTHER" id="PTHR46401:SF2">
    <property type="entry name" value="GLYCOSYLTRANSFERASE WBBK-RELATED"/>
    <property type="match status" value="1"/>
</dbReference>
<dbReference type="RefSeq" id="WP_234867574.1">
    <property type="nucleotide sequence ID" value="NZ_JAKEVY010000004.1"/>
</dbReference>